<evidence type="ECO:0000256" key="1">
    <source>
        <dbReference type="SAM" id="MobiDB-lite"/>
    </source>
</evidence>
<feature type="region of interest" description="Disordered" evidence="1">
    <location>
        <begin position="28"/>
        <end position="53"/>
    </location>
</feature>
<comment type="caution">
    <text evidence="2">The sequence shown here is derived from an EMBL/GenBank/DDBJ whole genome shotgun (WGS) entry which is preliminary data.</text>
</comment>
<evidence type="ECO:0000313" key="2">
    <source>
        <dbReference type="EMBL" id="KAK2099817.1"/>
    </source>
</evidence>
<dbReference type="Proteomes" id="UP001266305">
    <property type="component" value="Unassembled WGS sequence"/>
</dbReference>
<reference evidence="2 3" key="1">
    <citation type="submission" date="2023-05" db="EMBL/GenBank/DDBJ databases">
        <title>B98-5 Cell Line De Novo Hybrid Assembly: An Optical Mapping Approach.</title>
        <authorList>
            <person name="Kananen K."/>
            <person name="Auerbach J.A."/>
            <person name="Kautto E."/>
            <person name="Blachly J.S."/>
        </authorList>
    </citation>
    <scope>NUCLEOTIDE SEQUENCE [LARGE SCALE GENOMIC DNA]</scope>
    <source>
        <strain evidence="2">B95-8</strain>
        <tissue evidence="2">Cell line</tissue>
    </source>
</reference>
<feature type="region of interest" description="Disordered" evidence="1">
    <location>
        <begin position="1"/>
        <end position="20"/>
    </location>
</feature>
<dbReference type="EMBL" id="JASSZA010000010">
    <property type="protein sequence ID" value="KAK2099817.1"/>
    <property type="molecule type" value="Genomic_DNA"/>
</dbReference>
<proteinExistence type="predicted"/>
<feature type="non-terminal residue" evidence="2">
    <location>
        <position position="1"/>
    </location>
</feature>
<protein>
    <submittedName>
        <fullName evidence="2">Uncharacterized protein</fullName>
    </submittedName>
</protein>
<name>A0ABQ9UU68_SAGOE</name>
<accession>A0ABQ9UU68</accession>
<gene>
    <name evidence="2" type="ORF">P7K49_021165</name>
</gene>
<keyword evidence="3" id="KW-1185">Reference proteome</keyword>
<sequence>GDLSSGSRETLEQETDLRTVTTWQELKPPVRKKSALGDATRIPGKTGKPVDGGKIGTLICEMSLGEPYAHLRQELMELRTH</sequence>
<feature type="non-terminal residue" evidence="2">
    <location>
        <position position="81"/>
    </location>
</feature>
<evidence type="ECO:0000313" key="3">
    <source>
        <dbReference type="Proteomes" id="UP001266305"/>
    </source>
</evidence>
<organism evidence="2 3">
    <name type="scientific">Saguinus oedipus</name>
    <name type="common">Cotton-top tamarin</name>
    <name type="synonym">Oedipomidas oedipus</name>
    <dbReference type="NCBI Taxonomy" id="9490"/>
    <lineage>
        <taxon>Eukaryota</taxon>
        <taxon>Metazoa</taxon>
        <taxon>Chordata</taxon>
        <taxon>Craniata</taxon>
        <taxon>Vertebrata</taxon>
        <taxon>Euteleostomi</taxon>
        <taxon>Mammalia</taxon>
        <taxon>Eutheria</taxon>
        <taxon>Euarchontoglires</taxon>
        <taxon>Primates</taxon>
        <taxon>Haplorrhini</taxon>
        <taxon>Platyrrhini</taxon>
        <taxon>Cebidae</taxon>
        <taxon>Callitrichinae</taxon>
        <taxon>Saguinus</taxon>
    </lineage>
</organism>